<keyword evidence="2" id="KW-1185">Reference proteome</keyword>
<reference evidence="1 2" key="1">
    <citation type="submission" date="2016-08" db="EMBL/GenBank/DDBJ databases">
        <title>A Parts List for Fungal Cellulosomes Revealed by Comparative Genomics.</title>
        <authorList>
            <consortium name="DOE Joint Genome Institute"/>
            <person name="Haitjema C.H."/>
            <person name="Gilmore S.P."/>
            <person name="Henske J.K."/>
            <person name="Solomon K.V."/>
            <person name="De Groot R."/>
            <person name="Kuo A."/>
            <person name="Mondo S.J."/>
            <person name="Salamov A.A."/>
            <person name="Labutti K."/>
            <person name="Zhao Z."/>
            <person name="Chiniquy J."/>
            <person name="Barry K."/>
            <person name="Brewer H.M."/>
            <person name="Purvine S.O."/>
            <person name="Wright A.T."/>
            <person name="Boxma B."/>
            <person name="Van Alen T."/>
            <person name="Hackstein J.H."/>
            <person name="Baker S.E."/>
            <person name="Grigoriev I.V."/>
            <person name="O'Malley M.A."/>
        </authorList>
    </citation>
    <scope>NUCLEOTIDE SEQUENCE [LARGE SCALE GENOMIC DNA]</scope>
    <source>
        <strain evidence="1 2">S4</strain>
    </source>
</reference>
<comment type="caution">
    <text evidence="1">The sequence shown here is derived from an EMBL/GenBank/DDBJ whole genome shotgun (WGS) entry which is preliminary data.</text>
</comment>
<organism evidence="1 2">
    <name type="scientific">Anaeromyces robustus</name>
    <dbReference type="NCBI Taxonomy" id="1754192"/>
    <lineage>
        <taxon>Eukaryota</taxon>
        <taxon>Fungi</taxon>
        <taxon>Fungi incertae sedis</taxon>
        <taxon>Chytridiomycota</taxon>
        <taxon>Chytridiomycota incertae sedis</taxon>
        <taxon>Neocallimastigomycetes</taxon>
        <taxon>Neocallimastigales</taxon>
        <taxon>Neocallimastigaceae</taxon>
        <taxon>Anaeromyces</taxon>
    </lineage>
</organism>
<accession>A0A1Y1X4P7</accession>
<dbReference type="EMBL" id="MCFG01000135">
    <property type="protein sequence ID" value="ORX80787.1"/>
    <property type="molecule type" value="Genomic_DNA"/>
</dbReference>
<reference evidence="1 2" key="2">
    <citation type="submission" date="2016-08" db="EMBL/GenBank/DDBJ databases">
        <title>Pervasive Adenine N6-methylation of Active Genes in Fungi.</title>
        <authorList>
            <consortium name="DOE Joint Genome Institute"/>
            <person name="Mondo S.J."/>
            <person name="Dannebaum R.O."/>
            <person name="Kuo R.C."/>
            <person name="Labutti K."/>
            <person name="Haridas S."/>
            <person name="Kuo A."/>
            <person name="Salamov A."/>
            <person name="Ahrendt S.R."/>
            <person name="Lipzen A."/>
            <person name="Sullivan W."/>
            <person name="Andreopoulos W.B."/>
            <person name="Clum A."/>
            <person name="Lindquist E."/>
            <person name="Daum C."/>
            <person name="Ramamoorthy G.K."/>
            <person name="Gryganskyi A."/>
            <person name="Culley D."/>
            <person name="Magnuson J.K."/>
            <person name="James T.Y."/>
            <person name="O'Malley M.A."/>
            <person name="Stajich J.E."/>
            <person name="Spatafora J.W."/>
            <person name="Visel A."/>
            <person name="Grigoriev I.V."/>
        </authorList>
    </citation>
    <scope>NUCLEOTIDE SEQUENCE [LARGE SCALE GENOMIC DNA]</scope>
    <source>
        <strain evidence="1 2">S4</strain>
    </source>
</reference>
<dbReference type="OrthoDB" id="4405280at2759"/>
<dbReference type="Proteomes" id="UP000193944">
    <property type="component" value="Unassembled WGS sequence"/>
</dbReference>
<protein>
    <submittedName>
        <fullName evidence="1">Uncharacterized protein</fullName>
    </submittedName>
</protein>
<dbReference type="AlphaFoldDB" id="A0A1Y1X4P7"/>
<gene>
    <name evidence="1" type="ORF">BCR32DRAFT_245363</name>
</gene>
<evidence type="ECO:0000313" key="2">
    <source>
        <dbReference type="Proteomes" id="UP000193944"/>
    </source>
</evidence>
<evidence type="ECO:0000313" key="1">
    <source>
        <dbReference type="EMBL" id="ORX80787.1"/>
    </source>
</evidence>
<sequence length="112" mass="12484">MTSNSTTLDPLSFFTFNEAVNYFNGLQCNSNKDCPLESDCIGNKCITEFYCKDDNKCSFYRGVCDGKPCDSVKCKVDSDCLGEKCNDSSCGGDRGYYSGTFTLEDCHNYIKE</sequence>
<proteinExistence type="predicted"/>
<name>A0A1Y1X4P7_9FUNG</name>